<proteinExistence type="predicted"/>
<feature type="compositionally biased region" description="Low complexity" evidence="1">
    <location>
        <begin position="79"/>
        <end position="96"/>
    </location>
</feature>
<feature type="compositionally biased region" description="Low complexity" evidence="1">
    <location>
        <begin position="15"/>
        <end position="30"/>
    </location>
</feature>
<dbReference type="AlphaFoldDB" id="A0A6V7NLD4"/>
<feature type="compositionally biased region" description="Basic residues" evidence="1">
    <location>
        <begin position="37"/>
        <end position="47"/>
    </location>
</feature>
<sequence>MAEGGGGVALDEEVAVPGQAVAQQGPQQEQPEPPPQHRPRHAHHPAQRPREVPPPRRRLRVLAHVERPELLQVPEIHAFSSSSSSSSSFSFFPSLSDPNRFLSSLPNS</sequence>
<evidence type="ECO:0000313" key="2">
    <source>
        <dbReference type="EMBL" id="CAD1819403.1"/>
    </source>
</evidence>
<feature type="region of interest" description="Disordered" evidence="1">
    <location>
        <begin position="78"/>
        <end position="108"/>
    </location>
</feature>
<name>A0A6V7NLD4_ANACO</name>
<accession>A0A6V7NLD4</accession>
<organism evidence="2">
    <name type="scientific">Ananas comosus var. bracteatus</name>
    <name type="common">red pineapple</name>
    <dbReference type="NCBI Taxonomy" id="296719"/>
    <lineage>
        <taxon>Eukaryota</taxon>
        <taxon>Viridiplantae</taxon>
        <taxon>Streptophyta</taxon>
        <taxon>Embryophyta</taxon>
        <taxon>Tracheophyta</taxon>
        <taxon>Spermatophyta</taxon>
        <taxon>Magnoliopsida</taxon>
        <taxon>Liliopsida</taxon>
        <taxon>Poales</taxon>
        <taxon>Bromeliaceae</taxon>
        <taxon>Bromelioideae</taxon>
        <taxon>Ananas</taxon>
    </lineage>
</organism>
<evidence type="ECO:0000256" key="1">
    <source>
        <dbReference type="SAM" id="MobiDB-lite"/>
    </source>
</evidence>
<protein>
    <submittedName>
        <fullName evidence="2">Uncharacterized protein</fullName>
    </submittedName>
</protein>
<feature type="region of interest" description="Disordered" evidence="1">
    <location>
        <begin position="1"/>
        <end position="57"/>
    </location>
</feature>
<dbReference type="EMBL" id="LR862139">
    <property type="protein sequence ID" value="CAD1819403.1"/>
    <property type="molecule type" value="Genomic_DNA"/>
</dbReference>
<gene>
    <name evidence="2" type="ORF">CB5_LOCUS2614</name>
</gene>
<reference evidence="2" key="1">
    <citation type="submission" date="2020-07" db="EMBL/GenBank/DDBJ databases">
        <authorList>
            <person name="Lin J."/>
        </authorList>
    </citation>
    <scope>NUCLEOTIDE SEQUENCE</scope>
</reference>